<evidence type="ECO:0000256" key="4">
    <source>
        <dbReference type="ARBA" id="ARBA00023136"/>
    </source>
</evidence>
<dbReference type="InterPro" id="IPR019372">
    <property type="entry name" value="LHFPL"/>
</dbReference>
<dbReference type="GO" id="GO:0016020">
    <property type="term" value="C:membrane"/>
    <property type="evidence" value="ECO:0007669"/>
    <property type="project" value="UniProtKB-SubCell"/>
</dbReference>
<evidence type="ECO:0000313" key="7">
    <source>
        <dbReference type="Proteomes" id="UP000288716"/>
    </source>
</evidence>
<evidence type="ECO:0000313" key="6">
    <source>
        <dbReference type="EMBL" id="RWS25631.1"/>
    </source>
</evidence>
<evidence type="ECO:0000256" key="5">
    <source>
        <dbReference type="SAM" id="Phobius"/>
    </source>
</evidence>
<dbReference type="Gene3D" id="1.20.140.150">
    <property type="match status" value="1"/>
</dbReference>
<dbReference type="VEuPathDB" id="VectorBase:LDEU006409"/>
<feature type="transmembrane region" description="Helical" evidence="5">
    <location>
        <begin position="19"/>
        <end position="44"/>
    </location>
</feature>
<evidence type="ECO:0000256" key="1">
    <source>
        <dbReference type="ARBA" id="ARBA00004141"/>
    </source>
</evidence>
<dbReference type="OrthoDB" id="6500034at2759"/>
<evidence type="ECO:0000256" key="2">
    <source>
        <dbReference type="ARBA" id="ARBA00022692"/>
    </source>
</evidence>
<keyword evidence="3 5" id="KW-1133">Transmembrane helix</keyword>
<dbReference type="Proteomes" id="UP000288716">
    <property type="component" value="Unassembled WGS sequence"/>
</dbReference>
<feature type="non-terminal residue" evidence="6">
    <location>
        <position position="1"/>
    </location>
</feature>
<organism evidence="6 7">
    <name type="scientific">Leptotrombidium deliense</name>
    <dbReference type="NCBI Taxonomy" id="299467"/>
    <lineage>
        <taxon>Eukaryota</taxon>
        <taxon>Metazoa</taxon>
        <taxon>Ecdysozoa</taxon>
        <taxon>Arthropoda</taxon>
        <taxon>Chelicerata</taxon>
        <taxon>Arachnida</taxon>
        <taxon>Acari</taxon>
        <taxon>Acariformes</taxon>
        <taxon>Trombidiformes</taxon>
        <taxon>Prostigmata</taxon>
        <taxon>Anystina</taxon>
        <taxon>Parasitengona</taxon>
        <taxon>Trombiculoidea</taxon>
        <taxon>Trombiculidae</taxon>
        <taxon>Leptotrombidium</taxon>
    </lineage>
</organism>
<name>A0A443SDQ7_9ACAR</name>
<proteinExistence type="predicted"/>
<dbReference type="STRING" id="299467.A0A443SDQ7"/>
<sequence length="171" mass="18897">FNCAPFVFPLDQLSDSYPFVWKVSIICFMLAILIMMCTSIMALFSFCVRSVRRKSIFTIAGSIQSVAGLFYLLGLLLYPGGWGSRRVQLLCGNFAEAFLLGNCQLGWAAYLAFISVVATFLCALFSTKADISTSSDKIQDEILKGNRLCLPVVSVLYNTVVRQLADMSLNN</sequence>
<dbReference type="AlphaFoldDB" id="A0A443SDQ7"/>
<dbReference type="Pfam" id="PF10242">
    <property type="entry name" value="L_HMGIC_fpl"/>
    <property type="match status" value="1"/>
</dbReference>
<comment type="subcellular location">
    <subcellularLocation>
        <location evidence="1">Membrane</location>
        <topology evidence="1">Multi-pass membrane protein</topology>
    </subcellularLocation>
</comment>
<dbReference type="EMBL" id="NCKV01003510">
    <property type="protein sequence ID" value="RWS25631.1"/>
    <property type="molecule type" value="Genomic_DNA"/>
</dbReference>
<comment type="caution">
    <text evidence="6">The sequence shown here is derived from an EMBL/GenBank/DDBJ whole genome shotgun (WGS) entry which is preliminary data.</text>
</comment>
<protein>
    <submittedName>
        <fullName evidence="6">Lipoma HMGIC fusion partner-like 2 protein</fullName>
    </submittedName>
</protein>
<accession>A0A443SDQ7</accession>
<feature type="transmembrane region" description="Helical" evidence="5">
    <location>
        <begin position="56"/>
        <end position="78"/>
    </location>
</feature>
<keyword evidence="4 5" id="KW-0472">Membrane</keyword>
<dbReference type="PANTHER" id="PTHR12489">
    <property type="entry name" value="LIPOMA HMGIC FUSION PARTNER-LIKE PROTEIN"/>
    <property type="match status" value="1"/>
</dbReference>
<feature type="transmembrane region" description="Helical" evidence="5">
    <location>
        <begin position="107"/>
        <end position="127"/>
    </location>
</feature>
<evidence type="ECO:0000256" key="3">
    <source>
        <dbReference type="ARBA" id="ARBA00022989"/>
    </source>
</evidence>
<dbReference type="PANTHER" id="PTHR12489:SF19">
    <property type="entry name" value="LHFPL TETRASPAN SUBFAMILY MEMBER 2 PROTEIN"/>
    <property type="match status" value="1"/>
</dbReference>
<reference evidence="6 7" key="1">
    <citation type="journal article" date="2018" name="Gigascience">
        <title>Genomes of trombidid mites reveal novel predicted allergens and laterally-transferred genes associated with secondary metabolism.</title>
        <authorList>
            <person name="Dong X."/>
            <person name="Chaisiri K."/>
            <person name="Xia D."/>
            <person name="Armstrong S.D."/>
            <person name="Fang Y."/>
            <person name="Donnelly M.J."/>
            <person name="Kadowaki T."/>
            <person name="McGarry J.W."/>
            <person name="Darby A.C."/>
            <person name="Makepeace B.L."/>
        </authorList>
    </citation>
    <scope>NUCLEOTIDE SEQUENCE [LARGE SCALE GENOMIC DNA]</scope>
    <source>
        <strain evidence="6">UoL-UT</strain>
    </source>
</reference>
<keyword evidence="2 5" id="KW-0812">Transmembrane</keyword>
<keyword evidence="7" id="KW-1185">Reference proteome</keyword>
<gene>
    <name evidence="6" type="ORF">B4U80_00029</name>
</gene>